<dbReference type="AlphaFoldDB" id="A0A3M8CPG3"/>
<reference evidence="5 6" key="1">
    <citation type="submission" date="2018-10" db="EMBL/GenBank/DDBJ databases">
        <title>Phylogenomics of Brevibacillus.</title>
        <authorList>
            <person name="Dunlap C."/>
        </authorList>
    </citation>
    <scope>NUCLEOTIDE SEQUENCE [LARGE SCALE GENOMIC DNA]</scope>
    <source>
        <strain evidence="5 6">JCM 15085</strain>
    </source>
</reference>
<dbReference type="PANTHER" id="PTHR10668">
    <property type="entry name" value="PHYTOENE DEHYDROGENASE"/>
    <property type="match status" value="1"/>
</dbReference>
<comment type="function">
    <text evidence="1">Probable oxidoreductase that may play a role as regulator of mitochondrial function.</text>
</comment>
<evidence type="ECO:0000313" key="5">
    <source>
        <dbReference type="EMBL" id="RNB77558.1"/>
    </source>
</evidence>
<dbReference type="RefSeq" id="WP_122914056.1">
    <property type="nucleotide sequence ID" value="NZ_RHHT01000030.1"/>
</dbReference>
<dbReference type="Gene3D" id="3.50.50.60">
    <property type="entry name" value="FAD/NAD(P)-binding domain"/>
    <property type="match status" value="2"/>
</dbReference>
<name>A0A3M8CPG3_9BACL</name>
<dbReference type="InterPro" id="IPR036188">
    <property type="entry name" value="FAD/NAD-bd_sf"/>
</dbReference>
<protein>
    <recommendedName>
        <fullName evidence="3">Pyridine nucleotide-disulfide oxidoreductase domain-containing protein 2</fullName>
    </recommendedName>
</protein>
<dbReference type="Pfam" id="PF01593">
    <property type="entry name" value="Amino_oxidase"/>
    <property type="match status" value="1"/>
</dbReference>
<dbReference type="InterPro" id="IPR002937">
    <property type="entry name" value="Amino_oxidase"/>
</dbReference>
<dbReference type="PANTHER" id="PTHR10668:SF105">
    <property type="entry name" value="DEHYDROGENASE-RELATED"/>
    <property type="match status" value="1"/>
</dbReference>
<evidence type="ECO:0000256" key="2">
    <source>
        <dbReference type="ARBA" id="ARBA00038825"/>
    </source>
</evidence>
<organism evidence="5 6">
    <name type="scientific">Brevibacillus panacihumi</name>
    <dbReference type="NCBI Taxonomy" id="497735"/>
    <lineage>
        <taxon>Bacteria</taxon>
        <taxon>Bacillati</taxon>
        <taxon>Bacillota</taxon>
        <taxon>Bacilli</taxon>
        <taxon>Bacillales</taxon>
        <taxon>Paenibacillaceae</taxon>
        <taxon>Brevibacillus</taxon>
    </lineage>
</organism>
<dbReference type="EMBL" id="RHHT01000030">
    <property type="protein sequence ID" value="RNB77558.1"/>
    <property type="molecule type" value="Genomic_DNA"/>
</dbReference>
<dbReference type="GO" id="GO:0016491">
    <property type="term" value="F:oxidoreductase activity"/>
    <property type="evidence" value="ECO:0007669"/>
    <property type="project" value="InterPro"/>
</dbReference>
<feature type="domain" description="Amine oxidase" evidence="4">
    <location>
        <begin position="15"/>
        <end position="349"/>
    </location>
</feature>
<dbReference type="Proteomes" id="UP000281915">
    <property type="component" value="Unassembled WGS sequence"/>
</dbReference>
<comment type="caution">
    <text evidence="5">The sequence shown here is derived from an EMBL/GenBank/DDBJ whole genome shotgun (WGS) entry which is preliminary data.</text>
</comment>
<evidence type="ECO:0000313" key="6">
    <source>
        <dbReference type="Proteomes" id="UP000281915"/>
    </source>
</evidence>
<dbReference type="SUPFAM" id="SSF51905">
    <property type="entry name" value="FAD/NAD(P)-binding domain"/>
    <property type="match status" value="1"/>
</dbReference>
<accession>A0A3M8CPG3</accession>
<proteinExistence type="predicted"/>
<evidence type="ECO:0000256" key="1">
    <source>
        <dbReference type="ARBA" id="ARBA00037217"/>
    </source>
</evidence>
<comment type="subunit">
    <text evidence="2">Interacts with COX5B; this interaction may contribute to localize PYROXD2 to the inner face of the inner mitochondrial membrane.</text>
</comment>
<evidence type="ECO:0000259" key="4">
    <source>
        <dbReference type="Pfam" id="PF01593"/>
    </source>
</evidence>
<sequence length="524" mass="58081">MHDADYIIIGSGHNGLVCALKLAQAGHRVLVLEQAQQPGGASRSGEATVPGFTHDLYATNIGLFLGSQIYQEMKTEFHQNGFDLAVSDQPFASVFPDGDGIGVYTDPEKTMEQFRRQSSHDAEAWQALLRFFDQTAPHFLPLLQLPLPSWLAARQLYRMWRALGYAKTVELGSMILKSPRQFAEHWFENEKVQALFIPWAFHLDFGPDVSGGAQFPFVEPPLDHRNGMAIAKGGISNLITSMIKALEKRGGQVLTHHPVERVLVQNNRAVGVMLGNGKAIHAKKGVIGNITPTQLVTKLLDREVLPDTYVERYKKFRYGPGTMMIHLALDGPLEWNAGEDFDKFAYVHIGPYVEDVARTYADALNGDLPASPMLVVGQQTAFDPTRAPAGKHTLWIQVRALPARPKRDSLDEIQIGPWEQMKEAYADRVMKKLEQYAPNLSSRVIARTVFSPRDLEIANPNLVGGDSISGSHHLDQHFLFRPVPGWSRYKTPVDGLYLTGASTWPGGGLNATSGYLLAQQLLKS</sequence>
<evidence type="ECO:0000256" key="3">
    <source>
        <dbReference type="ARBA" id="ARBA00040298"/>
    </source>
</evidence>
<gene>
    <name evidence="5" type="ORF">EDM58_14955</name>
</gene>